<organism evidence="1 2">
    <name type="scientific">Pedobacter antarcticus 4BY</name>
    <dbReference type="NCBI Taxonomy" id="1358423"/>
    <lineage>
        <taxon>Bacteria</taxon>
        <taxon>Pseudomonadati</taxon>
        <taxon>Bacteroidota</taxon>
        <taxon>Sphingobacteriia</taxon>
        <taxon>Sphingobacteriales</taxon>
        <taxon>Sphingobacteriaceae</taxon>
        <taxon>Pedobacter</taxon>
    </lineage>
</organism>
<dbReference type="RefSeq" id="WP_037439244.1">
    <property type="nucleotide sequence ID" value="NZ_JNFF01000032.1"/>
</dbReference>
<dbReference type="Gene3D" id="2.50.20.10">
    <property type="entry name" value="Lipoprotein localisation LolA/LolB/LppX"/>
    <property type="match status" value="1"/>
</dbReference>
<reference evidence="1 2" key="1">
    <citation type="journal article" date="1992" name="Int. J. Syst. Bacteriol.">
        <title>Sphingobacterium antarcticus sp. nov. a Psychrotrophic Bacterium from the Soils of Schirmacher Oasis, Antarctica.</title>
        <authorList>
            <person name="Shivaji S."/>
            <person name="Ray M.K."/>
            <person name="Rao N.S."/>
            <person name="Saiserr L."/>
            <person name="Jagannadham M.V."/>
            <person name="Kumar G.S."/>
            <person name="Reddy G."/>
            <person name="Bhargava P.M."/>
        </authorList>
    </citation>
    <scope>NUCLEOTIDE SEQUENCE [LARGE SCALE GENOMIC DNA]</scope>
    <source>
        <strain evidence="1 2">4BY</strain>
    </source>
</reference>
<dbReference type="EMBL" id="JNFF01000032">
    <property type="protein sequence ID" value="KEQ30701.1"/>
    <property type="molecule type" value="Genomic_DNA"/>
</dbReference>
<evidence type="ECO:0000313" key="1">
    <source>
        <dbReference type="EMBL" id="KEQ30701.1"/>
    </source>
</evidence>
<protein>
    <recommendedName>
        <fullName evidence="3">Deoxyuridine 5'-triphosphate nucleotidohydrolase</fullName>
    </recommendedName>
</protein>
<dbReference type="PROSITE" id="PS51257">
    <property type="entry name" value="PROKAR_LIPOPROTEIN"/>
    <property type="match status" value="1"/>
</dbReference>
<gene>
    <name evidence="1" type="ORF">N180_14250</name>
</gene>
<dbReference type="eggNOG" id="COG2834">
    <property type="taxonomic scope" value="Bacteria"/>
</dbReference>
<comment type="caution">
    <text evidence="1">The sequence shown here is derived from an EMBL/GenBank/DDBJ whole genome shotgun (WGS) entry which is preliminary data.</text>
</comment>
<accession>A0A081PJ28</accession>
<evidence type="ECO:0000313" key="2">
    <source>
        <dbReference type="Proteomes" id="UP000028007"/>
    </source>
</evidence>
<name>A0A081PJ28_9SPHI</name>
<sequence>MRIVHKNYWLLLLVFTTLTACKAKKQLVKVPDEGAKVPVNKLKEENLRMLRSKDIPFNTLSMRGKATLDMNGNSNQVTMTVRIQKNEKIWVSLTAIAGIEVARALITPDSILVRNNIQAVGIRKPFSYLYRFSTAQLNFNMLQSVLTGNTIAELMLPEVDLQSDAGVFKLDGRQAGLGYSILFNTLFKPGELLLNDVKAGQAMKVVYSEYQQVTDAVLPTVLRINSQSGNKKTNISLDFTKIDRNVQLDFPFSLPKRFEIIN</sequence>
<dbReference type="InterPro" id="IPR025634">
    <property type="entry name" value="DUF4292"/>
</dbReference>
<proteinExistence type="predicted"/>
<dbReference type="Proteomes" id="UP000028007">
    <property type="component" value="Unassembled WGS sequence"/>
</dbReference>
<dbReference type="Pfam" id="PF14125">
    <property type="entry name" value="DUF4292"/>
    <property type="match status" value="1"/>
</dbReference>
<dbReference type="OrthoDB" id="849114at2"/>
<dbReference type="AlphaFoldDB" id="A0A081PJ28"/>
<keyword evidence="2" id="KW-1185">Reference proteome</keyword>
<evidence type="ECO:0008006" key="3">
    <source>
        <dbReference type="Google" id="ProtNLM"/>
    </source>
</evidence>